<gene>
    <name evidence="5" type="ORF">EKE94_01725</name>
</gene>
<evidence type="ECO:0000259" key="4">
    <source>
        <dbReference type="PROSITE" id="PS01124"/>
    </source>
</evidence>
<evidence type="ECO:0000313" key="5">
    <source>
        <dbReference type="EMBL" id="RVV99431.1"/>
    </source>
</evidence>
<evidence type="ECO:0000256" key="2">
    <source>
        <dbReference type="ARBA" id="ARBA00023125"/>
    </source>
</evidence>
<dbReference type="GO" id="GO:0043565">
    <property type="term" value="F:sequence-specific DNA binding"/>
    <property type="evidence" value="ECO:0007669"/>
    <property type="project" value="InterPro"/>
</dbReference>
<dbReference type="EMBL" id="RQXX01000001">
    <property type="protein sequence ID" value="RVV99431.1"/>
    <property type="molecule type" value="Genomic_DNA"/>
</dbReference>
<dbReference type="InterPro" id="IPR009057">
    <property type="entry name" value="Homeodomain-like_sf"/>
</dbReference>
<dbReference type="RefSeq" id="WP_127904873.1">
    <property type="nucleotide sequence ID" value="NZ_RQXX01000001.1"/>
</dbReference>
<dbReference type="Proteomes" id="UP000285908">
    <property type="component" value="Unassembled WGS sequence"/>
</dbReference>
<comment type="caution">
    <text evidence="5">The sequence shown here is derived from an EMBL/GenBank/DDBJ whole genome shotgun (WGS) entry which is preliminary data.</text>
</comment>
<sequence length="298" mass="31707">MSFSPRMTAFVTGISVTDALCTLSLDGIVIDLWRVQSDAGARGRYVSPDPRIVVELDRASLSLSRRPEPVPPAGPVHYVPAGVETYAHCAAAGPIRHLDLHFDSEALRRIVPGGDLSRPRLMQHARRCEALALMLADHCAAPERGDDLALALVAALAIDLLGPPPLPHDAATSAPARGGLTGWQLDRVTGHLRDNLTRRVPVEELAALAGLSPSWFARAFKISTGVPPHRWHMRARIDRAEALLHGGLGPAETAAATGFSDQAHLTRTFRALRGITPAAARRNAAAPRALPQSASNGG</sequence>
<dbReference type="SUPFAM" id="SSF46689">
    <property type="entry name" value="Homeodomain-like"/>
    <property type="match status" value="2"/>
</dbReference>
<evidence type="ECO:0000256" key="1">
    <source>
        <dbReference type="ARBA" id="ARBA00023015"/>
    </source>
</evidence>
<name>A0A438AKT2_9RHOB</name>
<evidence type="ECO:0000313" key="6">
    <source>
        <dbReference type="Proteomes" id="UP000285908"/>
    </source>
</evidence>
<dbReference type="PANTHER" id="PTHR46796">
    <property type="entry name" value="HTH-TYPE TRANSCRIPTIONAL ACTIVATOR RHAS-RELATED"/>
    <property type="match status" value="1"/>
</dbReference>
<dbReference type="Pfam" id="PF12833">
    <property type="entry name" value="HTH_18"/>
    <property type="match status" value="1"/>
</dbReference>
<dbReference type="PANTHER" id="PTHR46796:SF14">
    <property type="entry name" value="TRANSCRIPTIONAL REGULATORY PROTEIN"/>
    <property type="match status" value="1"/>
</dbReference>
<accession>A0A438AKT2</accession>
<keyword evidence="3" id="KW-0804">Transcription</keyword>
<keyword evidence="1" id="KW-0805">Transcription regulation</keyword>
<keyword evidence="2" id="KW-0238">DNA-binding</keyword>
<protein>
    <submittedName>
        <fullName evidence="5">AraC family transcriptional regulator</fullName>
    </submittedName>
</protein>
<dbReference type="InterPro" id="IPR050204">
    <property type="entry name" value="AraC_XylS_family_regulators"/>
</dbReference>
<dbReference type="PROSITE" id="PS01124">
    <property type="entry name" value="HTH_ARAC_FAMILY_2"/>
    <property type="match status" value="1"/>
</dbReference>
<reference evidence="5 6" key="1">
    <citation type="submission" date="2018-11" db="EMBL/GenBank/DDBJ databases">
        <title>Mesobaculum littorinae gen. nov., sp. nov., isolated from Littorina scabra that represents a novel genus of the order Rhodobacteraceae.</title>
        <authorList>
            <person name="Li F."/>
        </authorList>
    </citation>
    <scope>NUCLEOTIDE SEQUENCE [LARGE SCALE GENOMIC DNA]</scope>
    <source>
        <strain evidence="5 6">M0103</strain>
    </source>
</reference>
<proteinExistence type="predicted"/>
<evidence type="ECO:0000256" key="3">
    <source>
        <dbReference type="ARBA" id="ARBA00023163"/>
    </source>
</evidence>
<organism evidence="5 6">
    <name type="scientific">Mesobaculum littorinae</name>
    <dbReference type="NCBI Taxonomy" id="2486419"/>
    <lineage>
        <taxon>Bacteria</taxon>
        <taxon>Pseudomonadati</taxon>
        <taxon>Pseudomonadota</taxon>
        <taxon>Alphaproteobacteria</taxon>
        <taxon>Rhodobacterales</taxon>
        <taxon>Roseobacteraceae</taxon>
        <taxon>Mesobaculum</taxon>
    </lineage>
</organism>
<dbReference type="SMART" id="SM00342">
    <property type="entry name" value="HTH_ARAC"/>
    <property type="match status" value="1"/>
</dbReference>
<feature type="domain" description="HTH araC/xylS-type" evidence="4">
    <location>
        <begin position="186"/>
        <end position="283"/>
    </location>
</feature>
<dbReference type="AlphaFoldDB" id="A0A438AKT2"/>
<dbReference type="Gene3D" id="1.10.10.60">
    <property type="entry name" value="Homeodomain-like"/>
    <property type="match status" value="2"/>
</dbReference>
<dbReference type="InterPro" id="IPR018060">
    <property type="entry name" value="HTH_AraC"/>
</dbReference>
<keyword evidence="6" id="KW-1185">Reference proteome</keyword>
<dbReference type="GO" id="GO:0003700">
    <property type="term" value="F:DNA-binding transcription factor activity"/>
    <property type="evidence" value="ECO:0007669"/>
    <property type="project" value="InterPro"/>
</dbReference>
<dbReference type="OrthoDB" id="9793400at2"/>